<organism evidence="2 3">
    <name type="scientific">Aquimarina gracilis</name>
    <dbReference type="NCBI Taxonomy" id="874422"/>
    <lineage>
        <taxon>Bacteria</taxon>
        <taxon>Pseudomonadati</taxon>
        <taxon>Bacteroidota</taxon>
        <taxon>Flavobacteriia</taxon>
        <taxon>Flavobacteriales</taxon>
        <taxon>Flavobacteriaceae</taxon>
        <taxon>Aquimarina</taxon>
    </lineage>
</organism>
<evidence type="ECO:0000259" key="1">
    <source>
        <dbReference type="PROSITE" id="PS50106"/>
    </source>
</evidence>
<dbReference type="SUPFAM" id="SSF50156">
    <property type="entry name" value="PDZ domain-like"/>
    <property type="match status" value="1"/>
</dbReference>
<proteinExistence type="predicted"/>
<protein>
    <submittedName>
        <fullName evidence="2">PDZ domain-containing protein</fullName>
    </submittedName>
</protein>
<dbReference type="Proteomes" id="UP001327027">
    <property type="component" value="Unassembled WGS sequence"/>
</dbReference>
<evidence type="ECO:0000313" key="3">
    <source>
        <dbReference type="Proteomes" id="UP001327027"/>
    </source>
</evidence>
<dbReference type="PROSITE" id="PS50106">
    <property type="entry name" value="PDZ"/>
    <property type="match status" value="1"/>
</dbReference>
<dbReference type="InterPro" id="IPR036034">
    <property type="entry name" value="PDZ_sf"/>
</dbReference>
<reference evidence="2 3" key="1">
    <citation type="journal article" date="2013" name="Int. J. Syst. Evol. Microbiol.">
        <title>Aquimarina gracilis sp. nov., isolated from the gut microflora of a mussel, Mytilus coruscus, and emended description of Aquimarina spongiae.</title>
        <authorList>
            <person name="Park S.C."/>
            <person name="Choe H.N."/>
            <person name="Baik K.S."/>
            <person name="Seong C.N."/>
        </authorList>
    </citation>
    <scope>NUCLEOTIDE SEQUENCE [LARGE SCALE GENOMIC DNA]</scope>
    <source>
        <strain evidence="2 3">PSC32</strain>
    </source>
</reference>
<name>A0ABU5ZY43_9FLAO</name>
<comment type="caution">
    <text evidence="2">The sequence shown here is derived from an EMBL/GenBank/DDBJ whole genome shotgun (WGS) entry which is preliminary data.</text>
</comment>
<dbReference type="EMBL" id="JAYKLX010000006">
    <property type="protein sequence ID" value="MEB3346740.1"/>
    <property type="molecule type" value="Genomic_DNA"/>
</dbReference>
<dbReference type="SMART" id="SM00228">
    <property type="entry name" value="PDZ"/>
    <property type="match status" value="1"/>
</dbReference>
<dbReference type="InterPro" id="IPR021109">
    <property type="entry name" value="Peptidase_aspartic_dom_sf"/>
</dbReference>
<dbReference type="InterPro" id="IPR001478">
    <property type="entry name" value="PDZ"/>
</dbReference>
<accession>A0ABU5ZY43</accession>
<evidence type="ECO:0000313" key="2">
    <source>
        <dbReference type="EMBL" id="MEB3346740.1"/>
    </source>
</evidence>
<dbReference type="Pfam" id="PF13180">
    <property type="entry name" value="PDZ_2"/>
    <property type="match status" value="1"/>
</dbReference>
<gene>
    <name evidence="2" type="ORF">U6A24_14775</name>
</gene>
<keyword evidence="3" id="KW-1185">Reference proteome</keyword>
<sequence length="401" mass="45196">MQKIISLTLFLLYFSFTYGQSAKEQLELVNSVKLEDVEFFKEISFQDKFGYFIIPVKIGDDVYDYIFDTGGYNTVTSEIISRNKLPNLMEVEVGSANQLKSNIILTKIPTVDIAGVQFKEIGAFNFDFKDSPQINCYTNGGLIGKSIIKNAVWQINAPEKKIVLTDDINKLDNLDNAIKLKVKLDKVFNPFVKAKINGKTKSFLLDFGYGGFISLTEAEGKSINSQKMVEVTGEGAVSANGILNENIFIKNIKSFEIGNSSIPSQVVYYSKSNNYNLIGSKIAKYFIVTLNFEEKELFLTPIEKKEEVQPKSSFGFDLNRNENNVYVSKIFKGLSADKKGLKLNDVVISINDKMVNQGTYCDFYNGTKELLKADEPIRLKVKRGNELLNIEIIKSKLFQVE</sequence>
<dbReference type="Gene3D" id="2.30.42.10">
    <property type="match status" value="1"/>
</dbReference>
<dbReference type="Gene3D" id="2.40.70.10">
    <property type="entry name" value="Acid Proteases"/>
    <property type="match status" value="2"/>
</dbReference>
<feature type="domain" description="PDZ" evidence="1">
    <location>
        <begin position="299"/>
        <end position="385"/>
    </location>
</feature>
<dbReference type="RefSeq" id="WP_324180766.1">
    <property type="nucleotide sequence ID" value="NZ_BAABAW010000006.1"/>
</dbReference>